<evidence type="ECO:0000256" key="2">
    <source>
        <dbReference type="ARBA" id="ARBA00022679"/>
    </source>
</evidence>
<organism evidence="11 12">
    <name type="scientific">Bacillus songklensis</name>
    <dbReference type="NCBI Taxonomy" id="1069116"/>
    <lineage>
        <taxon>Bacteria</taxon>
        <taxon>Bacillati</taxon>
        <taxon>Bacillota</taxon>
        <taxon>Bacilli</taxon>
        <taxon>Bacillales</taxon>
        <taxon>Bacillaceae</taxon>
        <taxon>Bacillus</taxon>
    </lineage>
</organism>
<dbReference type="InterPro" id="IPR012001">
    <property type="entry name" value="Thiamin_PyroP_enz_TPP-bd_dom"/>
</dbReference>
<feature type="domain" description="Thiamine pyrophosphate enzyme TPP-binding" evidence="8">
    <location>
        <begin position="442"/>
        <end position="556"/>
    </location>
</feature>
<evidence type="ECO:0000256" key="6">
    <source>
        <dbReference type="ARBA" id="ARBA00023211"/>
    </source>
</evidence>
<dbReference type="InterPro" id="IPR029061">
    <property type="entry name" value="THDP-binding"/>
</dbReference>
<feature type="domain" description="Thiamine pyrophosphate enzyme N-terminal TPP-binding" evidence="9">
    <location>
        <begin position="12"/>
        <end position="124"/>
    </location>
</feature>
<evidence type="ECO:0000256" key="7">
    <source>
        <dbReference type="HAMAP-Rule" id="MF_01659"/>
    </source>
</evidence>
<keyword evidence="1 7" id="KW-0474">Menaquinone biosynthesis</keyword>
<dbReference type="NCBIfam" id="TIGR00173">
    <property type="entry name" value="menD"/>
    <property type="match status" value="1"/>
</dbReference>
<dbReference type="EMBL" id="JBHRZT010000059">
    <property type="protein sequence ID" value="MFC3884715.1"/>
    <property type="molecule type" value="Genomic_DNA"/>
</dbReference>
<dbReference type="CDD" id="cd07037">
    <property type="entry name" value="TPP_PYR_MenD"/>
    <property type="match status" value="1"/>
</dbReference>
<evidence type="ECO:0000256" key="1">
    <source>
        <dbReference type="ARBA" id="ARBA00022428"/>
    </source>
</evidence>
<evidence type="ECO:0000259" key="8">
    <source>
        <dbReference type="Pfam" id="PF02775"/>
    </source>
</evidence>
<dbReference type="PANTHER" id="PTHR42916:SF1">
    <property type="entry name" value="PROTEIN PHYLLO, CHLOROPLASTIC"/>
    <property type="match status" value="1"/>
</dbReference>
<dbReference type="Pfam" id="PF02776">
    <property type="entry name" value="TPP_enzyme_N"/>
    <property type="match status" value="1"/>
</dbReference>
<dbReference type="Gene3D" id="3.40.50.1220">
    <property type="entry name" value="TPP-binding domain"/>
    <property type="match status" value="1"/>
</dbReference>
<comment type="pathway">
    <text evidence="7">Quinol/quinone metabolism; menaquinone biosynthesis.</text>
</comment>
<dbReference type="Pfam" id="PF16582">
    <property type="entry name" value="TPP_enzyme_M_2"/>
    <property type="match status" value="1"/>
</dbReference>
<dbReference type="GO" id="GO:0070204">
    <property type="term" value="F:2-succinyl-5-enolpyruvyl-6-hydroxy-3-cyclohexene-1-carboxylic-acid synthase activity"/>
    <property type="evidence" value="ECO:0007669"/>
    <property type="project" value="UniProtKB-EC"/>
</dbReference>
<dbReference type="PIRSF" id="PIRSF004983">
    <property type="entry name" value="MenD"/>
    <property type="match status" value="1"/>
</dbReference>
<dbReference type="SUPFAM" id="SSF52518">
    <property type="entry name" value="Thiamin diphosphate-binding fold (THDP-binding)"/>
    <property type="match status" value="2"/>
</dbReference>
<dbReference type="HAMAP" id="MF_01659">
    <property type="entry name" value="MenD"/>
    <property type="match status" value="1"/>
</dbReference>
<dbReference type="InterPro" id="IPR004433">
    <property type="entry name" value="MenaQ_synth_MenD"/>
</dbReference>
<dbReference type="Proteomes" id="UP001595752">
    <property type="component" value="Unassembled WGS sequence"/>
</dbReference>
<name>A0ABV8B5U5_9BACI</name>
<keyword evidence="5 7" id="KW-0786">Thiamine pyrophosphate</keyword>
<dbReference type="Gene3D" id="3.40.50.970">
    <property type="match status" value="2"/>
</dbReference>
<dbReference type="PANTHER" id="PTHR42916">
    <property type="entry name" value="2-SUCCINYL-5-ENOLPYRUVYL-6-HYDROXY-3-CYCLOHEXENE-1-CARBOXYLATE SYNTHASE"/>
    <property type="match status" value="1"/>
</dbReference>
<evidence type="ECO:0000313" key="12">
    <source>
        <dbReference type="Proteomes" id="UP001595752"/>
    </source>
</evidence>
<reference evidence="12" key="1">
    <citation type="journal article" date="2019" name="Int. J. Syst. Evol. Microbiol.">
        <title>The Global Catalogue of Microorganisms (GCM) 10K type strain sequencing project: providing services to taxonomists for standard genome sequencing and annotation.</title>
        <authorList>
            <consortium name="The Broad Institute Genomics Platform"/>
            <consortium name="The Broad Institute Genome Sequencing Center for Infectious Disease"/>
            <person name="Wu L."/>
            <person name="Ma J."/>
        </authorList>
    </citation>
    <scope>NUCLEOTIDE SEQUENCE [LARGE SCALE GENOMIC DNA]</scope>
    <source>
        <strain evidence="12">CCUG 61889</strain>
    </source>
</reference>
<dbReference type="InterPro" id="IPR032264">
    <property type="entry name" value="MenD_middle"/>
</dbReference>
<comment type="catalytic activity">
    <reaction evidence="7">
        <text>isochorismate + 2-oxoglutarate + H(+) = 5-enolpyruvoyl-6-hydroxy-2-succinyl-cyclohex-3-ene-1-carboxylate + CO2</text>
        <dbReference type="Rhea" id="RHEA:25593"/>
        <dbReference type="ChEBI" id="CHEBI:15378"/>
        <dbReference type="ChEBI" id="CHEBI:16526"/>
        <dbReference type="ChEBI" id="CHEBI:16810"/>
        <dbReference type="ChEBI" id="CHEBI:29780"/>
        <dbReference type="ChEBI" id="CHEBI:58818"/>
        <dbReference type="EC" id="2.2.1.9"/>
    </reaction>
</comment>
<comment type="cofactor">
    <cofactor evidence="7">
        <name>Mg(2+)</name>
        <dbReference type="ChEBI" id="CHEBI:18420"/>
    </cofactor>
    <cofactor evidence="7">
        <name>Mn(2+)</name>
        <dbReference type="ChEBI" id="CHEBI:29035"/>
    </cofactor>
</comment>
<evidence type="ECO:0000259" key="10">
    <source>
        <dbReference type="Pfam" id="PF16582"/>
    </source>
</evidence>
<evidence type="ECO:0000256" key="4">
    <source>
        <dbReference type="ARBA" id="ARBA00022842"/>
    </source>
</evidence>
<keyword evidence="6 7" id="KW-0464">Manganese</keyword>
<feature type="domain" description="Menaquinone biosynthesis protein MenD middle" evidence="10">
    <location>
        <begin position="211"/>
        <end position="407"/>
    </location>
</feature>
<evidence type="ECO:0000256" key="3">
    <source>
        <dbReference type="ARBA" id="ARBA00022723"/>
    </source>
</evidence>
<comment type="function">
    <text evidence="7">Catalyzes the thiamine diphosphate-dependent decarboxylation of 2-oxoglutarate and the subsequent addition of the resulting succinic semialdehyde-thiamine pyrophosphate anion to isochorismate to yield 2-succinyl-5-enolpyruvyl-6-hydroxy-3-cyclohexene-1-carboxylate (SEPHCHC).</text>
</comment>
<gene>
    <name evidence="7 11" type="primary">menD</name>
    <name evidence="11" type="ORF">ACFOU2_15025</name>
</gene>
<dbReference type="Pfam" id="PF02775">
    <property type="entry name" value="TPP_enzyme_C"/>
    <property type="match status" value="1"/>
</dbReference>
<protein>
    <recommendedName>
        <fullName evidence="7">2-succinyl-5-enolpyruvyl-6-hydroxy-3-cyclohexene-1-carboxylate synthase</fullName>
        <shortName evidence="7">SEPHCHC synthase</shortName>
        <ecNumber evidence="7">2.2.1.9</ecNumber>
    </recommendedName>
    <alternativeName>
        <fullName evidence="7">Menaquinone biosynthesis protein MenD</fullName>
    </alternativeName>
</protein>
<evidence type="ECO:0000313" key="11">
    <source>
        <dbReference type="EMBL" id="MFC3884715.1"/>
    </source>
</evidence>
<keyword evidence="4 7" id="KW-0460">Magnesium</keyword>
<keyword evidence="12" id="KW-1185">Reference proteome</keyword>
<evidence type="ECO:0000259" key="9">
    <source>
        <dbReference type="Pfam" id="PF02776"/>
    </source>
</evidence>
<comment type="caution">
    <text evidence="11">The sequence shown here is derived from an EMBL/GenBank/DDBJ whole genome shotgun (WGS) entry which is preliminary data.</text>
</comment>
<keyword evidence="2 7" id="KW-0808">Transferase</keyword>
<dbReference type="InterPro" id="IPR029035">
    <property type="entry name" value="DHS-like_NAD/FAD-binding_dom"/>
</dbReference>
<evidence type="ECO:0000256" key="5">
    <source>
        <dbReference type="ARBA" id="ARBA00023052"/>
    </source>
</evidence>
<dbReference type="EC" id="2.2.1.9" evidence="7"/>
<keyword evidence="3 7" id="KW-0479">Metal-binding</keyword>
<comment type="pathway">
    <text evidence="7">Quinol/quinone metabolism; 1,4-dihydroxy-2-naphthoate biosynthesis; 1,4-dihydroxy-2-naphthoate from chorismate: step 2/7.</text>
</comment>
<comment type="subunit">
    <text evidence="7">Homodimer.</text>
</comment>
<comment type="cofactor">
    <cofactor evidence="7">
        <name>thiamine diphosphate</name>
        <dbReference type="ChEBI" id="CHEBI:58937"/>
    </cofactor>
    <text evidence="7">Binds 1 thiamine pyrophosphate per subunit.</text>
</comment>
<comment type="similarity">
    <text evidence="7">Belongs to the TPP enzyme family. MenD subfamily.</text>
</comment>
<accession>A0ABV8B5U5</accession>
<dbReference type="InterPro" id="IPR011766">
    <property type="entry name" value="TPP_enzyme_TPP-bd"/>
</dbReference>
<dbReference type="SUPFAM" id="SSF52467">
    <property type="entry name" value="DHS-like NAD/FAD-binding domain"/>
    <property type="match status" value="1"/>
</dbReference>
<proteinExistence type="inferred from homology"/>
<dbReference type="RefSeq" id="WP_377916456.1">
    <property type="nucleotide sequence ID" value="NZ_JBHRZT010000059.1"/>
</dbReference>
<sequence>MTSTEALTSYVAAFVDELANVKVKDVVISPGSRSTPLAILMAEHPDIHVHLNIDERSAGFFALGIAKAKKRPVALVCTSGTAAANYYPAIVEAYQSRVPLVVITADRPHELRDVGAPQAINQIHLYGQYAKWFVELAVPENTADMIRYIRTAAARAVGTSMTAPAGPVHLNFPLREPLVPNLSQEGLWSTGRRSKSKHTEVRSGEFVCSSAVLEEVAMRVQRYERGIIVCGDHDDEEFASTVVKLAEKLNYPILADPLSQLRSGKHSKERVVTAYDTFLKNEQLVPGLKPDIVIRFGAMPVSKPLLLFLKQHEPKEMIVVDGGGGWREPTLSATDMIHCEEKHFCRELCRLTGESIRSSTDWLNKWMLVNEKTTEWLQKLMDEEVISEGKVVTELASLLPDPSTLFVGNSMPIRDVDTFFYANDKSIRILANRGANGIDGVVSSALGVSTNDAPTVLLIGDLSFYHDLNGLLAAKMNKLNLTVILVNNDGGGIFSFLPQSKEEKHFESLFGTPIGIEFEKVVEMYSGRFQRVETWKEFRQAVRDSFAQKGLKVIEVKTSRGENVILHRELWKSVSQEMNKVMEMVQDV</sequence>
<dbReference type="CDD" id="cd02009">
    <property type="entry name" value="TPP_SHCHC_synthase"/>
    <property type="match status" value="1"/>
</dbReference>